<dbReference type="RefSeq" id="WP_163297915.1">
    <property type="nucleotide sequence ID" value="NZ_JAAGRR010000016.1"/>
</dbReference>
<dbReference type="Pfam" id="PF00857">
    <property type="entry name" value="Isochorismatase"/>
    <property type="match status" value="1"/>
</dbReference>
<protein>
    <submittedName>
        <fullName evidence="2">Isochorismatase family protein</fullName>
    </submittedName>
</protein>
<evidence type="ECO:0000313" key="3">
    <source>
        <dbReference type="Proteomes" id="UP000469346"/>
    </source>
</evidence>
<organism evidence="2 3">
    <name type="scientific">Dissulfurirhabdus thermomarina</name>
    <dbReference type="NCBI Taxonomy" id="1765737"/>
    <lineage>
        <taxon>Bacteria</taxon>
        <taxon>Deltaproteobacteria</taxon>
        <taxon>Dissulfurirhabdaceae</taxon>
        <taxon>Dissulfurirhabdus</taxon>
    </lineage>
</organism>
<evidence type="ECO:0000259" key="1">
    <source>
        <dbReference type="Pfam" id="PF00857"/>
    </source>
</evidence>
<feature type="domain" description="Isochorismatase-like" evidence="1">
    <location>
        <begin position="22"/>
        <end position="167"/>
    </location>
</feature>
<dbReference type="PANTHER" id="PTHR14119">
    <property type="entry name" value="HYDROLASE"/>
    <property type="match status" value="1"/>
</dbReference>
<dbReference type="InterPro" id="IPR000868">
    <property type="entry name" value="Isochorismatase-like_dom"/>
</dbReference>
<name>A0A6N9TKW4_DISTH</name>
<sequence>MTAEAGGPRTGGGRAAPEACGLILVDPQARLLDVVSNGREVVQRMALLARAAAVLRVPALVTTQYARGLGGLDPALDALLAEVPRVDKVEFDALEAPGVQEVLGSWPRSVETLVLAGVEAHICVAQTALGALAAGYRVWMVADAAGSRDPAHAEWAFRRVAAAGGLVGPAEMLVYEWLGRAGTPAFKALHPHLV</sequence>
<dbReference type="SUPFAM" id="SSF52499">
    <property type="entry name" value="Isochorismatase-like hydrolases"/>
    <property type="match status" value="1"/>
</dbReference>
<dbReference type="Proteomes" id="UP000469346">
    <property type="component" value="Unassembled WGS sequence"/>
</dbReference>
<dbReference type="AlphaFoldDB" id="A0A6N9TKW4"/>
<dbReference type="Gene3D" id="3.40.50.850">
    <property type="entry name" value="Isochorismatase-like"/>
    <property type="match status" value="1"/>
</dbReference>
<evidence type="ECO:0000313" key="2">
    <source>
        <dbReference type="EMBL" id="NDY41759.1"/>
    </source>
</evidence>
<proteinExistence type="predicted"/>
<dbReference type="PANTHER" id="PTHR14119:SF3">
    <property type="entry name" value="ISOCHORISMATASE DOMAIN-CONTAINING PROTEIN 2"/>
    <property type="match status" value="1"/>
</dbReference>
<comment type="caution">
    <text evidence="2">The sequence shown here is derived from an EMBL/GenBank/DDBJ whole genome shotgun (WGS) entry which is preliminary data.</text>
</comment>
<keyword evidence="3" id="KW-1185">Reference proteome</keyword>
<dbReference type="InterPro" id="IPR050993">
    <property type="entry name" value="Isochorismatase_domain"/>
</dbReference>
<accession>A0A6N9TKW4</accession>
<reference evidence="2 3" key="1">
    <citation type="submission" date="2020-02" db="EMBL/GenBank/DDBJ databases">
        <title>Comparative genomics of sulfur disproportionating microorganisms.</title>
        <authorList>
            <person name="Ward L.M."/>
            <person name="Bertran E."/>
            <person name="Johnston D.T."/>
        </authorList>
    </citation>
    <scope>NUCLEOTIDE SEQUENCE [LARGE SCALE GENOMIC DNA]</scope>
    <source>
        <strain evidence="2 3">DSM 100025</strain>
    </source>
</reference>
<dbReference type="InterPro" id="IPR036380">
    <property type="entry name" value="Isochorismatase-like_sf"/>
</dbReference>
<gene>
    <name evidence="2" type="ORF">G3N55_02685</name>
</gene>
<dbReference type="EMBL" id="JAAGRR010000016">
    <property type="protein sequence ID" value="NDY41759.1"/>
    <property type="molecule type" value="Genomic_DNA"/>
</dbReference>